<dbReference type="Gene3D" id="3.40.50.2300">
    <property type="match status" value="2"/>
</dbReference>
<keyword evidence="5" id="KW-1185">Reference proteome</keyword>
<dbReference type="PANTHER" id="PTHR30036:SF7">
    <property type="entry name" value="ABC TRANSPORTER PERIPLASMIC-BINDING PROTEIN YPHF"/>
    <property type="match status" value="1"/>
</dbReference>
<dbReference type="GO" id="GO:0030246">
    <property type="term" value="F:carbohydrate binding"/>
    <property type="evidence" value="ECO:0007669"/>
    <property type="project" value="TreeGrafter"/>
</dbReference>
<dbReference type="GO" id="GO:0030288">
    <property type="term" value="C:outer membrane-bounded periplasmic space"/>
    <property type="evidence" value="ECO:0007669"/>
    <property type="project" value="TreeGrafter"/>
</dbReference>
<comment type="subcellular location">
    <subcellularLocation>
        <location evidence="1">Cell envelope</location>
    </subcellularLocation>
</comment>
<dbReference type="InterPro" id="IPR025997">
    <property type="entry name" value="SBP_2_dom"/>
</dbReference>
<feature type="domain" description="Periplasmic binding protein" evidence="3">
    <location>
        <begin position="59"/>
        <end position="301"/>
    </location>
</feature>
<dbReference type="EMBL" id="PYGA01000005">
    <property type="protein sequence ID" value="PSK98603.1"/>
    <property type="molecule type" value="Genomic_DNA"/>
</dbReference>
<dbReference type="Pfam" id="PF13407">
    <property type="entry name" value="Peripla_BP_4"/>
    <property type="match status" value="1"/>
</dbReference>
<evidence type="ECO:0000256" key="2">
    <source>
        <dbReference type="ARBA" id="ARBA00007639"/>
    </source>
</evidence>
<evidence type="ECO:0000313" key="5">
    <source>
        <dbReference type="Proteomes" id="UP000240542"/>
    </source>
</evidence>
<comment type="similarity">
    <text evidence="2">Belongs to the bacterial solute-binding protein 2 family.</text>
</comment>
<dbReference type="PROSITE" id="PS51257">
    <property type="entry name" value="PROKAR_LIPOPROTEIN"/>
    <property type="match status" value="1"/>
</dbReference>
<dbReference type="PANTHER" id="PTHR30036">
    <property type="entry name" value="D-XYLOSE-BINDING PERIPLASMIC PROTEIN"/>
    <property type="match status" value="1"/>
</dbReference>
<dbReference type="RefSeq" id="WP_106582661.1">
    <property type="nucleotide sequence ID" value="NZ_PYGA01000005.1"/>
</dbReference>
<organism evidence="4 5">
    <name type="scientific">Murinocardiopsis flavida</name>
    <dbReference type="NCBI Taxonomy" id="645275"/>
    <lineage>
        <taxon>Bacteria</taxon>
        <taxon>Bacillati</taxon>
        <taxon>Actinomycetota</taxon>
        <taxon>Actinomycetes</taxon>
        <taxon>Streptosporangiales</taxon>
        <taxon>Nocardiopsidaceae</taxon>
        <taxon>Murinocardiopsis</taxon>
    </lineage>
</organism>
<evidence type="ECO:0000259" key="3">
    <source>
        <dbReference type="Pfam" id="PF13407"/>
    </source>
</evidence>
<evidence type="ECO:0000313" key="4">
    <source>
        <dbReference type="EMBL" id="PSK98603.1"/>
    </source>
</evidence>
<dbReference type="InterPro" id="IPR050555">
    <property type="entry name" value="Bact_Solute-Bind_Prot2"/>
</dbReference>
<evidence type="ECO:0000256" key="1">
    <source>
        <dbReference type="ARBA" id="ARBA00004196"/>
    </source>
</evidence>
<comment type="caution">
    <text evidence="4">The sequence shown here is derived from an EMBL/GenBank/DDBJ whole genome shotgun (WGS) entry which is preliminary data.</text>
</comment>
<sequence>MKWSKGRAPGPSAGRRSRVAVLALGGLLLAGCTNGQSPGATGAQQPAELDTGELTFAVVSHSRAGDPFWDVVKSGAEQAGEEHGAAINYSGDPDPVQQSQLIDNAVAQGVNGLVISMANPEGVKSSVESAVEAGIPVITINSGLEQSASYGAITHVGQSERMAGEAAGERFTDNGASKVLCVIHEAGNVGLEDRCAGAKEKFAGDTENLQVDVSNVADARTTIQNKLMSDKDVDGILTLNPAIANAAVGAARDAESEAEIATFDVSPDITKAIAAGDLGFAVDQQPYVQGYLPVTMLALKVRNGNDVGGGRPVYSGPAFITKDNAEQVTKFAEQGTR</sequence>
<dbReference type="AlphaFoldDB" id="A0A2P8DN18"/>
<reference evidence="4 5" key="1">
    <citation type="submission" date="2018-03" db="EMBL/GenBank/DDBJ databases">
        <title>Genomic Encyclopedia of Archaeal and Bacterial Type Strains, Phase II (KMG-II): from individual species to whole genera.</title>
        <authorList>
            <person name="Goeker M."/>
        </authorList>
    </citation>
    <scope>NUCLEOTIDE SEQUENCE [LARGE SCALE GENOMIC DNA]</scope>
    <source>
        <strain evidence="4 5">DSM 45312</strain>
    </source>
</reference>
<dbReference type="InterPro" id="IPR028082">
    <property type="entry name" value="Peripla_BP_I"/>
</dbReference>
<proteinExistence type="inferred from homology"/>
<name>A0A2P8DN18_9ACTN</name>
<accession>A0A2P8DN18</accession>
<dbReference type="Proteomes" id="UP000240542">
    <property type="component" value="Unassembled WGS sequence"/>
</dbReference>
<dbReference type="SUPFAM" id="SSF53822">
    <property type="entry name" value="Periplasmic binding protein-like I"/>
    <property type="match status" value="1"/>
</dbReference>
<dbReference type="OrthoDB" id="257716at2"/>
<protein>
    <submittedName>
        <fullName evidence="4">Monosaccharide ABC transporter substrate-binding protein (CUT2 family)</fullName>
    </submittedName>
</protein>
<gene>
    <name evidence="4" type="ORF">CLV63_105277</name>
</gene>